<keyword evidence="2" id="KW-1185">Reference proteome</keyword>
<protein>
    <submittedName>
        <fullName evidence="1">Uncharacterized protein</fullName>
    </submittedName>
</protein>
<organism evidence="2">
    <name type="scientific">Caenorhabditis brenneri</name>
    <name type="common">Nematode worm</name>
    <dbReference type="NCBI Taxonomy" id="135651"/>
    <lineage>
        <taxon>Eukaryota</taxon>
        <taxon>Metazoa</taxon>
        <taxon>Ecdysozoa</taxon>
        <taxon>Nematoda</taxon>
        <taxon>Chromadorea</taxon>
        <taxon>Rhabditida</taxon>
        <taxon>Rhabditina</taxon>
        <taxon>Rhabditomorpha</taxon>
        <taxon>Rhabditoidea</taxon>
        <taxon>Rhabditidae</taxon>
        <taxon>Peloderinae</taxon>
        <taxon>Caenorhabditis</taxon>
    </lineage>
</organism>
<dbReference type="InParanoid" id="G0N0R5"/>
<proteinExistence type="predicted"/>
<dbReference type="EMBL" id="GL379825">
    <property type="protein sequence ID" value="EGT49194.1"/>
    <property type="molecule type" value="Genomic_DNA"/>
</dbReference>
<dbReference type="AlphaFoldDB" id="G0N0R5"/>
<dbReference type="HOGENOM" id="CLU_3160417_0_0_1"/>
<gene>
    <name evidence="1" type="ORF">CAEBREN_28507</name>
</gene>
<sequence length="48" mass="5426">MVDTFGLKRLDYTYASSVFYRNVSDNGMEHLSLPDLGFVLNIAIIIIC</sequence>
<dbReference type="Proteomes" id="UP000008068">
    <property type="component" value="Unassembled WGS sequence"/>
</dbReference>
<evidence type="ECO:0000313" key="2">
    <source>
        <dbReference type="Proteomes" id="UP000008068"/>
    </source>
</evidence>
<accession>G0N0R5</accession>
<reference evidence="2" key="1">
    <citation type="submission" date="2011-07" db="EMBL/GenBank/DDBJ databases">
        <authorList>
            <consortium name="Caenorhabditis brenneri Sequencing and Analysis Consortium"/>
            <person name="Wilson R.K."/>
        </authorList>
    </citation>
    <scope>NUCLEOTIDE SEQUENCE [LARGE SCALE GENOMIC DNA]</scope>
    <source>
        <strain evidence="2">PB2801</strain>
    </source>
</reference>
<name>G0N0R5_CAEBE</name>
<evidence type="ECO:0000313" key="1">
    <source>
        <dbReference type="EMBL" id="EGT49194.1"/>
    </source>
</evidence>